<feature type="coiled-coil region" evidence="2">
    <location>
        <begin position="105"/>
        <end position="210"/>
    </location>
</feature>
<dbReference type="GO" id="GO:1990281">
    <property type="term" value="C:efflux pump complex"/>
    <property type="evidence" value="ECO:0007669"/>
    <property type="project" value="TreeGrafter"/>
</dbReference>
<dbReference type="NCBIfam" id="TIGR01730">
    <property type="entry name" value="RND_mfp"/>
    <property type="match status" value="1"/>
</dbReference>
<dbReference type="PROSITE" id="PS51257">
    <property type="entry name" value="PROKAR_LIPOPROTEIN"/>
    <property type="match status" value="1"/>
</dbReference>
<dbReference type="InterPro" id="IPR006143">
    <property type="entry name" value="RND_pump_MFP"/>
</dbReference>
<reference evidence="7 8" key="1">
    <citation type="submission" date="2017-03" db="EMBL/GenBank/DDBJ databases">
        <title>Complete sequence of Clostridium formicaceticum DSM 92.</title>
        <authorList>
            <person name="Poehlein A."/>
            <person name="Karl M."/>
            <person name="Bengelsdorf F.R."/>
            <person name="Duerre P."/>
            <person name="Daniel R."/>
        </authorList>
    </citation>
    <scope>NUCLEOTIDE SEQUENCE [LARGE SCALE GENOMIC DNA]</scope>
    <source>
        <strain evidence="7 8">DSM 92</strain>
    </source>
</reference>
<dbReference type="InterPro" id="IPR058647">
    <property type="entry name" value="BSH_CzcB-like"/>
</dbReference>
<dbReference type="Gene3D" id="1.20.1600.10">
    <property type="entry name" value="Outer membrane efflux proteins (OEP)"/>
    <property type="match status" value="1"/>
</dbReference>
<evidence type="ECO:0000313" key="7">
    <source>
        <dbReference type="EMBL" id="ARE85837.1"/>
    </source>
</evidence>
<dbReference type="Gene3D" id="2.40.30.170">
    <property type="match status" value="1"/>
</dbReference>
<evidence type="ECO:0000256" key="2">
    <source>
        <dbReference type="SAM" id="Coils"/>
    </source>
</evidence>
<accession>A0AAC9RHD9</accession>
<keyword evidence="3" id="KW-0732">Signal</keyword>
<evidence type="ECO:0000256" key="3">
    <source>
        <dbReference type="SAM" id="SignalP"/>
    </source>
</evidence>
<evidence type="ECO:0000313" key="8">
    <source>
        <dbReference type="Proteomes" id="UP000192478"/>
    </source>
</evidence>
<organism evidence="7 8">
    <name type="scientific">Clostridium formicaceticum</name>
    <dbReference type="NCBI Taxonomy" id="1497"/>
    <lineage>
        <taxon>Bacteria</taxon>
        <taxon>Bacillati</taxon>
        <taxon>Bacillota</taxon>
        <taxon>Clostridia</taxon>
        <taxon>Eubacteriales</taxon>
        <taxon>Clostridiaceae</taxon>
        <taxon>Clostridium</taxon>
    </lineage>
</organism>
<dbReference type="Proteomes" id="UP000192478">
    <property type="component" value="Chromosome"/>
</dbReference>
<dbReference type="AlphaFoldDB" id="A0AAC9RHD9"/>
<dbReference type="EMBL" id="CP020559">
    <property type="protein sequence ID" value="ARE85837.1"/>
    <property type="molecule type" value="Genomic_DNA"/>
</dbReference>
<dbReference type="SUPFAM" id="SSF111369">
    <property type="entry name" value="HlyD-like secretion proteins"/>
    <property type="match status" value="1"/>
</dbReference>
<evidence type="ECO:0000259" key="4">
    <source>
        <dbReference type="Pfam" id="PF25954"/>
    </source>
</evidence>
<dbReference type="Gene3D" id="2.40.420.20">
    <property type="match status" value="1"/>
</dbReference>
<dbReference type="Pfam" id="PF25989">
    <property type="entry name" value="YknX_C"/>
    <property type="match status" value="1"/>
</dbReference>
<dbReference type="GO" id="GO:0015562">
    <property type="term" value="F:efflux transmembrane transporter activity"/>
    <property type="evidence" value="ECO:0007669"/>
    <property type="project" value="InterPro"/>
</dbReference>
<dbReference type="InterPro" id="IPR058792">
    <property type="entry name" value="Beta-barrel_RND_2"/>
</dbReference>
<feature type="domain" description="CzcB-like barrel-sandwich hybrid" evidence="5">
    <location>
        <begin position="66"/>
        <end position="246"/>
    </location>
</feature>
<dbReference type="Gene3D" id="2.40.50.100">
    <property type="match status" value="1"/>
</dbReference>
<feature type="domain" description="YknX-like C-terminal permuted SH3-like" evidence="6">
    <location>
        <begin position="336"/>
        <end position="399"/>
    </location>
</feature>
<feature type="domain" description="CusB-like beta-barrel" evidence="4">
    <location>
        <begin position="250"/>
        <end position="324"/>
    </location>
</feature>
<dbReference type="InterPro" id="IPR058637">
    <property type="entry name" value="YknX-like_C"/>
</dbReference>
<gene>
    <name evidence="7" type="primary">macA_1</name>
    <name evidence="7" type="ORF">CLFO_01530</name>
</gene>
<comment type="similarity">
    <text evidence="1">Belongs to the membrane fusion protein (MFP) (TC 8.A.1) family.</text>
</comment>
<evidence type="ECO:0000259" key="6">
    <source>
        <dbReference type="Pfam" id="PF25989"/>
    </source>
</evidence>
<feature type="signal peptide" evidence="3">
    <location>
        <begin position="1"/>
        <end position="18"/>
    </location>
</feature>
<dbReference type="Pfam" id="PF25973">
    <property type="entry name" value="BSH_CzcB"/>
    <property type="match status" value="1"/>
</dbReference>
<name>A0AAC9RHD9_9CLOT</name>
<proteinExistence type="inferred from homology"/>
<protein>
    <submittedName>
        <fullName evidence="7">Macrolide export protein MacA</fullName>
    </submittedName>
</protein>
<dbReference type="RefSeq" id="WP_081561870.1">
    <property type="nucleotide sequence ID" value="NZ_CP017603.1"/>
</dbReference>
<keyword evidence="2" id="KW-0175">Coiled coil</keyword>
<sequence length="403" mass="44142">MMKKVICPLLLTMFLAIALVGCKGKEEVAVTAPEEAYVPIEIEKAETKFIGNSITLNGKIHANDEAVVLPKIQGKVTTVNVKLGDYVRKDSVLFVIDQKDMLRSIEQTQQSVNLAQKSVDQAENAITTAKINYDSIKESIENAETNLQRTKELFEAGAASKTQLEQAELAASRRPLEVAESQIRQAEISYQQALNQLNQAEVTHRQTQDKLEDTVVRAPMSGVISSLNVIAGELASGAQPLATIADIDRVYFQVDVTENIVNTLYTGQKVSVHIPAALEEEVEGTIDFISPTVDASTRLYTVKVYIDNKDRKIRTGMSGSMALNLDSRDNVVVINRRAVLDKEGNNIVFVVEGDHAVEKQVTLGMNTASEVEVIEGLQEGDQVIVKGQQYVTDGERVKIVGGE</sequence>
<dbReference type="Pfam" id="PF25954">
    <property type="entry name" value="Beta-barrel_RND_2"/>
    <property type="match status" value="1"/>
</dbReference>
<dbReference type="PANTHER" id="PTHR30469">
    <property type="entry name" value="MULTIDRUG RESISTANCE PROTEIN MDTA"/>
    <property type="match status" value="1"/>
</dbReference>
<evidence type="ECO:0000259" key="5">
    <source>
        <dbReference type="Pfam" id="PF25973"/>
    </source>
</evidence>
<evidence type="ECO:0000256" key="1">
    <source>
        <dbReference type="ARBA" id="ARBA00009477"/>
    </source>
</evidence>
<feature type="chain" id="PRO_5042198031" evidence="3">
    <location>
        <begin position="19"/>
        <end position="403"/>
    </location>
</feature>